<gene>
    <name evidence="1" type="ORF">ACFL27_17740</name>
</gene>
<evidence type="ECO:0008006" key="3">
    <source>
        <dbReference type="Google" id="ProtNLM"/>
    </source>
</evidence>
<evidence type="ECO:0000313" key="2">
    <source>
        <dbReference type="Proteomes" id="UP001594351"/>
    </source>
</evidence>
<reference evidence="1 2" key="1">
    <citation type="submission" date="2024-09" db="EMBL/GenBank/DDBJ databases">
        <title>Laminarin stimulates single cell rates of sulfate reduction while oxygen inhibits transcriptomic activity in coastal marine sediment.</title>
        <authorList>
            <person name="Lindsay M."/>
            <person name="Orcutt B."/>
            <person name="Emerson D."/>
            <person name="Stepanauskas R."/>
            <person name="D'Angelo T."/>
        </authorList>
    </citation>
    <scope>NUCLEOTIDE SEQUENCE [LARGE SCALE GENOMIC DNA]</scope>
    <source>
        <strain evidence="1">SAG AM-311-K15</strain>
    </source>
</reference>
<sequence length="77" mass="9273">MMTVKEYFEKNTPHSLQKEKDILKYMNYIAINYDDYLLVAKHRDGRYFVVDYNGDLGIDDTNRDLIEIVEDWYTKAN</sequence>
<accession>A0ABV6Z0Q3</accession>
<proteinExistence type="predicted"/>
<name>A0ABV6Z0Q3_UNCC1</name>
<dbReference type="Proteomes" id="UP001594351">
    <property type="component" value="Unassembled WGS sequence"/>
</dbReference>
<comment type="caution">
    <text evidence="1">The sequence shown here is derived from an EMBL/GenBank/DDBJ whole genome shotgun (WGS) entry which is preliminary data.</text>
</comment>
<dbReference type="EMBL" id="JBHPBY010000257">
    <property type="protein sequence ID" value="MFC1852039.1"/>
    <property type="molecule type" value="Genomic_DNA"/>
</dbReference>
<organism evidence="1 2">
    <name type="scientific">candidate division CSSED10-310 bacterium</name>
    <dbReference type="NCBI Taxonomy" id="2855610"/>
    <lineage>
        <taxon>Bacteria</taxon>
        <taxon>Bacteria division CSSED10-310</taxon>
    </lineage>
</organism>
<protein>
    <recommendedName>
        <fullName evidence="3">Phage protein</fullName>
    </recommendedName>
</protein>
<keyword evidence="2" id="KW-1185">Reference proteome</keyword>
<evidence type="ECO:0000313" key="1">
    <source>
        <dbReference type="EMBL" id="MFC1852039.1"/>
    </source>
</evidence>